<keyword evidence="1" id="KW-0812">Transmembrane</keyword>
<proteinExistence type="predicted"/>
<keyword evidence="3" id="KW-1185">Reference proteome</keyword>
<keyword evidence="1" id="KW-0472">Membrane</keyword>
<dbReference type="Proteomes" id="UP000266673">
    <property type="component" value="Unassembled WGS sequence"/>
</dbReference>
<sequence length="99" mass="11059">MTRDQMTQVIWGMVRVICDWWLLSLITLSDCAIDIAVVGGGFCHWLVVNFSPSLSVFLVVKFRHWCDIACGDLSPLVQLLDFAAGVAANVAISWGEFRR</sequence>
<evidence type="ECO:0000256" key="1">
    <source>
        <dbReference type="SAM" id="Phobius"/>
    </source>
</evidence>
<organism evidence="2 3">
    <name type="scientific">Gigaspora rosea</name>
    <dbReference type="NCBI Taxonomy" id="44941"/>
    <lineage>
        <taxon>Eukaryota</taxon>
        <taxon>Fungi</taxon>
        <taxon>Fungi incertae sedis</taxon>
        <taxon>Mucoromycota</taxon>
        <taxon>Glomeromycotina</taxon>
        <taxon>Glomeromycetes</taxon>
        <taxon>Diversisporales</taxon>
        <taxon>Gigasporaceae</taxon>
        <taxon>Gigaspora</taxon>
    </lineage>
</organism>
<comment type="caution">
    <text evidence="2">The sequence shown here is derived from an EMBL/GenBank/DDBJ whole genome shotgun (WGS) entry which is preliminary data.</text>
</comment>
<reference evidence="2 3" key="1">
    <citation type="submission" date="2018-06" db="EMBL/GenBank/DDBJ databases">
        <title>Comparative genomics reveals the genomic features of Rhizophagus irregularis, R. cerebriforme, R. diaphanum and Gigaspora rosea, and their symbiotic lifestyle signature.</title>
        <authorList>
            <person name="Morin E."/>
            <person name="San Clemente H."/>
            <person name="Chen E.C.H."/>
            <person name="De La Providencia I."/>
            <person name="Hainaut M."/>
            <person name="Kuo A."/>
            <person name="Kohler A."/>
            <person name="Murat C."/>
            <person name="Tang N."/>
            <person name="Roy S."/>
            <person name="Loubradou J."/>
            <person name="Henrissat B."/>
            <person name="Grigoriev I.V."/>
            <person name="Corradi N."/>
            <person name="Roux C."/>
            <person name="Martin F.M."/>
        </authorList>
    </citation>
    <scope>NUCLEOTIDE SEQUENCE [LARGE SCALE GENOMIC DNA]</scope>
    <source>
        <strain evidence="2 3">DAOM 194757</strain>
    </source>
</reference>
<accession>A0A397VXF9</accession>
<evidence type="ECO:0000313" key="3">
    <source>
        <dbReference type="Proteomes" id="UP000266673"/>
    </source>
</evidence>
<dbReference type="EMBL" id="QKWP01000105">
    <property type="protein sequence ID" value="RIB27255.1"/>
    <property type="molecule type" value="Genomic_DNA"/>
</dbReference>
<name>A0A397VXF9_9GLOM</name>
<keyword evidence="1" id="KW-1133">Transmembrane helix</keyword>
<gene>
    <name evidence="2" type="ORF">C2G38_2161059</name>
</gene>
<protein>
    <submittedName>
        <fullName evidence="2">Uncharacterized protein</fullName>
    </submittedName>
</protein>
<dbReference type="AlphaFoldDB" id="A0A397VXF9"/>
<evidence type="ECO:0000313" key="2">
    <source>
        <dbReference type="EMBL" id="RIB27255.1"/>
    </source>
</evidence>
<feature type="transmembrane region" description="Helical" evidence="1">
    <location>
        <begin position="20"/>
        <end position="47"/>
    </location>
</feature>